<sequence>MSQAHDSDDAGDVSLSLEDEWYVARDEETGVASQGKTRAEALANLAEALVLHERPVPDAEEHRRTGRS</sequence>
<name>A0A345E2B5_9EURY</name>
<dbReference type="AlphaFoldDB" id="A0A345E2B5"/>
<proteinExistence type="predicted"/>
<organism evidence="1 4">
    <name type="scientific">Haloplanus rubicundus</name>
    <dbReference type="NCBI Taxonomy" id="1547898"/>
    <lineage>
        <taxon>Archaea</taxon>
        <taxon>Methanobacteriati</taxon>
        <taxon>Methanobacteriota</taxon>
        <taxon>Stenosarchaea group</taxon>
        <taxon>Halobacteria</taxon>
        <taxon>Halobacteriales</taxon>
        <taxon>Haloferacaceae</taxon>
        <taxon>Haloplanus</taxon>
    </lineage>
</organism>
<evidence type="ECO:0000313" key="2">
    <source>
        <dbReference type="EMBL" id="AXG09733.1"/>
    </source>
</evidence>
<dbReference type="RefSeq" id="WP_114585476.1">
    <property type="nucleotide sequence ID" value="NZ_CP031148.1"/>
</dbReference>
<gene>
    <name evidence="2" type="ORF">DU484_07590</name>
    <name evidence="1" type="ORF">DU500_07765</name>
</gene>
<dbReference type="GeneID" id="37286830"/>
<dbReference type="KEGG" id="haj:DU500_07765"/>
<dbReference type="Proteomes" id="UP000253273">
    <property type="component" value="Chromosome"/>
</dbReference>
<dbReference type="EMBL" id="CP031150">
    <property type="protein sequence ID" value="AXG06337.1"/>
    <property type="molecule type" value="Genomic_DNA"/>
</dbReference>
<dbReference type="OrthoDB" id="201961at2157"/>
<dbReference type="Proteomes" id="UP000252985">
    <property type="component" value="Chromosome"/>
</dbReference>
<dbReference type="InterPro" id="IPR035069">
    <property type="entry name" value="TTHA1013/TTHA0281-like"/>
</dbReference>
<dbReference type="Pfam" id="PF24113">
    <property type="entry name" value="DUF7387"/>
    <property type="match status" value="1"/>
</dbReference>
<protein>
    <submittedName>
        <fullName evidence="1">Type II toxin-antitoxin system HicB family antitoxin</fullName>
    </submittedName>
</protein>
<dbReference type="InterPro" id="IPR055811">
    <property type="entry name" value="DUF7387"/>
</dbReference>
<dbReference type="KEGG" id="haq:DU484_07590"/>
<accession>A0A345E2B5</accession>
<evidence type="ECO:0000313" key="3">
    <source>
        <dbReference type="Proteomes" id="UP000252985"/>
    </source>
</evidence>
<evidence type="ECO:0000313" key="1">
    <source>
        <dbReference type="EMBL" id="AXG06337.1"/>
    </source>
</evidence>
<reference evidence="2 3" key="1">
    <citation type="submission" date="2018-07" db="EMBL/GenBank/DDBJ databases">
        <title>Genome sequences of Haloplanus sp. CBA1112.</title>
        <authorList>
            <person name="Kim Y.B."/>
            <person name="Roh S.W."/>
        </authorList>
    </citation>
    <scope>NUCLEOTIDE SEQUENCE [LARGE SCALE GENOMIC DNA]</scope>
    <source>
        <strain evidence="2 3">CBA1112</strain>
    </source>
</reference>
<accession>A0A345EC11</accession>
<dbReference type="Gene3D" id="3.30.160.250">
    <property type="match status" value="1"/>
</dbReference>
<keyword evidence="4" id="KW-1185">Reference proteome</keyword>
<dbReference type="EMBL" id="CP031148">
    <property type="protein sequence ID" value="AXG09733.1"/>
    <property type="molecule type" value="Genomic_DNA"/>
</dbReference>
<evidence type="ECO:0000313" key="4">
    <source>
        <dbReference type="Proteomes" id="UP000253273"/>
    </source>
</evidence>
<reference evidence="1 4" key="2">
    <citation type="submission" date="2018-07" db="EMBL/GenBank/DDBJ databases">
        <title>Genome sequences of Haloplanus sp. CBA1113.</title>
        <authorList>
            <person name="Kim Y.B."/>
            <person name="Roh S.W."/>
        </authorList>
    </citation>
    <scope>NUCLEOTIDE SEQUENCE [LARGE SCALE GENOMIC DNA]</scope>
    <source>
        <strain evidence="1 4">CBA1113</strain>
    </source>
</reference>
<dbReference type="SUPFAM" id="SSF143100">
    <property type="entry name" value="TTHA1013/TTHA0281-like"/>
    <property type="match status" value="1"/>
</dbReference>